<name>A0ABU0JID2_9HYPH</name>
<dbReference type="CDD" id="cd03216">
    <property type="entry name" value="ABC_Carb_Monos_I"/>
    <property type="match status" value="1"/>
</dbReference>
<dbReference type="RefSeq" id="WP_307282925.1">
    <property type="nucleotide sequence ID" value="NZ_JAUSVX010000019.1"/>
</dbReference>
<feature type="domain" description="ABC transporter" evidence="7">
    <location>
        <begin position="250"/>
        <end position="508"/>
    </location>
</feature>
<dbReference type="Pfam" id="PF00005">
    <property type="entry name" value="ABC_tran"/>
    <property type="match status" value="2"/>
</dbReference>
<feature type="domain" description="ABC transporter" evidence="7">
    <location>
        <begin position="16"/>
        <end position="252"/>
    </location>
</feature>
<accession>A0ABU0JID2</accession>
<dbReference type="EMBL" id="JAUSVX010000019">
    <property type="protein sequence ID" value="MDQ0474019.1"/>
    <property type="molecule type" value="Genomic_DNA"/>
</dbReference>
<comment type="caution">
    <text evidence="8">The sequence shown here is derived from an EMBL/GenBank/DDBJ whole genome shotgun (WGS) entry which is preliminary data.</text>
</comment>
<sequence length="512" mass="53191">MAALGPAVRGAPAPALDVRGLSKAFAGVPVLKDVDFRMESGEITMLVGENGAGKSTLKNILCGVLRPDGGSITVAGERFDRLDGGRAEALGIGVVHQELSLFPNLSVSENLFIGNRPRPFGRVDWKGRRARARALLEGELDSAIDPDAPVESLSIGQRQLVEIAKAIAASSRILILDEPTTSLTAPEREHLGAVVRRLKAKGLAILYVTHFMDEIYALADRIVVLRDGRMVGGGTPAEIDRRALGTLMAGRALDVAVAALPPVAAGAPALLAVEDLDDGRMVHGVSFDLRAGEVLGLAGLVGAGRSEIAEAIVGLRPAAGRVRLAGLAYDGRSPRESLKRGLVLVSEDRRRDQAFLGRSVAENAAAALLGRVSGHLGLIEAAADRALVGEVLRRTAVSHPGAGAPMAALSGGNQQKVILGRWLAAGPTVAILDEPTKGVDIGARAVIHRLVVELARAGVAVLLISSDLNELLALSHRIAILHKGRLAATVDPRQTGAAAIVEIASAGEDAAP</sequence>
<dbReference type="InterPro" id="IPR027417">
    <property type="entry name" value="P-loop_NTPase"/>
</dbReference>
<evidence type="ECO:0000313" key="9">
    <source>
        <dbReference type="Proteomes" id="UP001242480"/>
    </source>
</evidence>
<proteinExistence type="inferred from homology"/>
<keyword evidence="5" id="KW-0547">Nucleotide-binding</keyword>
<organism evidence="8 9">
    <name type="scientific">Labrys wisconsinensis</name>
    <dbReference type="NCBI Taxonomy" id="425677"/>
    <lineage>
        <taxon>Bacteria</taxon>
        <taxon>Pseudomonadati</taxon>
        <taxon>Pseudomonadota</taxon>
        <taxon>Alphaproteobacteria</taxon>
        <taxon>Hyphomicrobiales</taxon>
        <taxon>Xanthobacteraceae</taxon>
        <taxon>Labrys</taxon>
    </lineage>
</organism>
<dbReference type="SUPFAM" id="SSF52540">
    <property type="entry name" value="P-loop containing nucleoside triphosphate hydrolases"/>
    <property type="match status" value="2"/>
</dbReference>
<dbReference type="PANTHER" id="PTHR43790:SF9">
    <property type="entry name" value="GALACTOFURANOSE TRANSPORTER ATP-BINDING PROTEIN YTFR"/>
    <property type="match status" value="1"/>
</dbReference>
<dbReference type="PANTHER" id="PTHR43790">
    <property type="entry name" value="CARBOHYDRATE TRANSPORT ATP-BINDING PROTEIN MG119-RELATED"/>
    <property type="match status" value="1"/>
</dbReference>
<dbReference type="InterPro" id="IPR003439">
    <property type="entry name" value="ABC_transporter-like_ATP-bd"/>
</dbReference>
<gene>
    <name evidence="8" type="ORF">QO011_007058</name>
</gene>
<keyword evidence="3 8" id="KW-0762">Sugar transport</keyword>
<evidence type="ECO:0000256" key="4">
    <source>
        <dbReference type="ARBA" id="ARBA00022737"/>
    </source>
</evidence>
<dbReference type="PROSITE" id="PS50893">
    <property type="entry name" value="ABC_TRANSPORTER_2"/>
    <property type="match status" value="2"/>
</dbReference>
<keyword evidence="4" id="KW-0677">Repeat</keyword>
<dbReference type="PROSITE" id="PS00211">
    <property type="entry name" value="ABC_TRANSPORTER_1"/>
    <property type="match status" value="1"/>
</dbReference>
<evidence type="ECO:0000256" key="5">
    <source>
        <dbReference type="ARBA" id="ARBA00022741"/>
    </source>
</evidence>
<evidence type="ECO:0000256" key="1">
    <source>
        <dbReference type="ARBA" id="ARBA00005417"/>
    </source>
</evidence>
<comment type="similarity">
    <text evidence="1">Belongs to the ABC transporter superfamily.</text>
</comment>
<dbReference type="InterPro" id="IPR017871">
    <property type="entry name" value="ABC_transporter-like_CS"/>
</dbReference>
<keyword evidence="6" id="KW-0067">ATP-binding</keyword>
<keyword evidence="2" id="KW-0813">Transport</keyword>
<reference evidence="8 9" key="1">
    <citation type="submission" date="2023-07" db="EMBL/GenBank/DDBJ databases">
        <title>Genomic Encyclopedia of Type Strains, Phase IV (KMG-IV): sequencing the most valuable type-strain genomes for metagenomic binning, comparative biology and taxonomic classification.</title>
        <authorList>
            <person name="Goeker M."/>
        </authorList>
    </citation>
    <scope>NUCLEOTIDE SEQUENCE [LARGE SCALE GENOMIC DNA]</scope>
    <source>
        <strain evidence="8 9">DSM 19619</strain>
    </source>
</reference>
<dbReference type="SMART" id="SM00382">
    <property type="entry name" value="AAA"/>
    <property type="match status" value="2"/>
</dbReference>
<dbReference type="CDD" id="cd03215">
    <property type="entry name" value="ABC_Carb_Monos_II"/>
    <property type="match status" value="1"/>
</dbReference>
<protein>
    <submittedName>
        <fullName evidence="8">ABC-type sugar transport system ATPase subunit</fullName>
    </submittedName>
</protein>
<keyword evidence="9" id="KW-1185">Reference proteome</keyword>
<dbReference type="Proteomes" id="UP001242480">
    <property type="component" value="Unassembled WGS sequence"/>
</dbReference>
<dbReference type="InterPro" id="IPR003593">
    <property type="entry name" value="AAA+_ATPase"/>
</dbReference>
<evidence type="ECO:0000256" key="6">
    <source>
        <dbReference type="ARBA" id="ARBA00022840"/>
    </source>
</evidence>
<evidence type="ECO:0000256" key="3">
    <source>
        <dbReference type="ARBA" id="ARBA00022597"/>
    </source>
</evidence>
<evidence type="ECO:0000256" key="2">
    <source>
        <dbReference type="ARBA" id="ARBA00022448"/>
    </source>
</evidence>
<evidence type="ECO:0000259" key="7">
    <source>
        <dbReference type="PROSITE" id="PS50893"/>
    </source>
</evidence>
<evidence type="ECO:0000313" key="8">
    <source>
        <dbReference type="EMBL" id="MDQ0474019.1"/>
    </source>
</evidence>
<dbReference type="InterPro" id="IPR050107">
    <property type="entry name" value="ABC_carbohydrate_import_ATPase"/>
</dbReference>
<dbReference type="Gene3D" id="3.40.50.300">
    <property type="entry name" value="P-loop containing nucleotide triphosphate hydrolases"/>
    <property type="match status" value="2"/>
</dbReference>